<protein>
    <submittedName>
        <fullName evidence="2">Uncharacterized protein</fullName>
    </submittedName>
</protein>
<evidence type="ECO:0000256" key="1">
    <source>
        <dbReference type="SAM" id="MobiDB-lite"/>
    </source>
</evidence>
<reference evidence="2" key="1">
    <citation type="submission" date="2020-06" db="EMBL/GenBank/DDBJ databases">
        <authorList>
            <person name="Li T."/>
            <person name="Hu X."/>
            <person name="Zhang T."/>
            <person name="Song X."/>
            <person name="Zhang H."/>
            <person name="Dai N."/>
            <person name="Sheng W."/>
            <person name="Hou X."/>
            <person name="Wei L."/>
        </authorList>
    </citation>
    <scope>NUCLEOTIDE SEQUENCE</scope>
    <source>
        <strain evidence="2">G02</strain>
        <tissue evidence="2">Leaf</tissue>
    </source>
</reference>
<evidence type="ECO:0000313" key="2">
    <source>
        <dbReference type="EMBL" id="KAL0297529.1"/>
    </source>
</evidence>
<name>A0AAW2JSH1_SESRA</name>
<accession>A0AAW2JSH1</accession>
<reference evidence="2" key="2">
    <citation type="journal article" date="2024" name="Plant">
        <title>Genomic evolution and insights into agronomic trait innovations of Sesamum species.</title>
        <authorList>
            <person name="Miao H."/>
            <person name="Wang L."/>
            <person name="Qu L."/>
            <person name="Liu H."/>
            <person name="Sun Y."/>
            <person name="Le M."/>
            <person name="Wang Q."/>
            <person name="Wei S."/>
            <person name="Zheng Y."/>
            <person name="Lin W."/>
            <person name="Duan Y."/>
            <person name="Cao H."/>
            <person name="Xiong S."/>
            <person name="Wang X."/>
            <person name="Wei L."/>
            <person name="Li C."/>
            <person name="Ma Q."/>
            <person name="Ju M."/>
            <person name="Zhao R."/>
            <person name="Li G."/>
            <person name="Mu C."/>
            <person name="Tian Q."/>
            <person name="Mei H."/>
            <person name="Zhang T."/>
            <person name="Gao T."/>
            <person name="Zhang H."/>
        </authorList>
    </citation>
    <scope>NUCLEOTIDE SEQUENCE</scope>
    <source>
        <strain evidence="2">G02</strain>
    </source>
</reference>
<sequence>TSQIKSGSNDGSRASEHPSISISPGGATTSAAGHHSYETEPRGESPPLQSPSSETLPLKLSAFTTDDTDESAVFTAALLSELLLLLLLPSDFLEALRAFFSLFTFCHIA</sequence>
<dbReference type="EMBL" id="JACGWJ010000032">
    <property type="protein sequence ID" value="KAL0297529.1"/>
    <property type="molecule type" value="Genomic_DNA"/>
</dbReference>
<comment type="caution">
    <text evidence="2">The sequence shown here is derived from an EMBL/GenBank/DDBJ whole genome shotgun (WGS) entry which is preliminary data.</text>
</comment>
<feature type="non-terminal residue" evidence="2">
    <location>
        <position position="1"/>
    </location>
</feature>
<dbReference type="AlphaFoldDB" id="A0AAW2JSH1"/>
<feature type="compositionally biased region" description="Polar residues" evidence="1">
    <location>
        <begin position="1"/>
        <end position="31"/>
    </location>
</feature>
<organism evidence="2">
    <name type="scientific">Sesamum radiatum</name>
    <name type="common">Black benniseed</name>
    <dbReference type="NCBI Taxonomy" id="300843"/>
    <lineage>
        <taxon>Eukaryota</taxon>
        <taxon>Viridiplantae</taxon>
        <taxon>Streptophyta</taxon>
        <taxon>Embryophyta</taxon>
        <taxon>Tracheophyta</taxon>
        <taxon>Spermatophyta</taxon>
        <taxon>Magnoliopsida</taxon>
        <taxon>eudicotyledons</taxon>
        <taxon>Gunneridae</taxon>
        <taxon>Pentapetalae</taxon>
        <taxon>asterids</taxon>
        <taxon>lamiids</taxon>
        <taxon>Lamiales</taxon>
        <taxon>Pedaliaceae</taxon>
        <taxon>Sesamum</taxon>
    </lineage>
</organism>
<proteinExistence type="predicted"/>
<gene>
    <name evidence="2" type="ORF">Sradi_6805000</name>
</gene>
<feature type="region of interest" description="Disordered" evidence="1">
    <location>
        <begin position="1"/>
        <end position="57"/>
    </location>
</feature>